<dbReference type="AlphaFoldDB" id="A0A4Y2C2I2"/>
<keyword evidence="2" id="KW-1185">Reference proteome</keyword>
<evidence type="ECO:0000313" key="2">
    <source>
        <dbReference type="Proteomes" id="UP000499080"/>
    </source>
</evidence>
<name>A0A4Y2C2I2_ARAVE</name>
<dbReference type="EMBL" id="BGPR01000138">
    <property type="protein sequence ID" value="GBL98319.1"/>
    <property type="molecule type" value="Genomic_DNA"/>
</dbReference>
<sequence>MLIPPAHLTSGSVTAITQITVAFDCHRESNVSTKVVERQWHLVKLTLGRKKFNQTTVLVDSQRQLLITLANKERFILQLADRLENIRICTFTATDDTLYTYCVYSKRDVREELRAC</sequence>
<accession>A0A4Y2C2I2</accession>
<comment type="caution">
    <text evidence="1">The sequence shown here is derived from an EMBL/GenBank/DDBJ whole genome shotgun (WGS) entry which is preliminary data.</text>
</comment>
<proteinExistence type="predicted"/>
<evidence type="ECO:0000313" key="1">
    <source>
        <dbReference type="EMBL" id="GBL98319.1"/>
    </source>
</evidence>
<organism evidence="1 2">
    <name type="scientific">Araneus ventricosus</name>
    <name type="common">Orbweaver spider</name>
    <name type="synonym">Epeira ventricosa</name>
    <dbReference type="NCBI Taxonomy" id="182803"/>
    <lineage>
        <taxon>Eukaryota</taxon>
        <taxon>Metazoa</taxon>
        <taxon>Ecdysozoa</taxon>
        <taxon>Arthropoda</taxon>
        <taxon>Chelicerata</taxon>
        <taxon>Arachnida</taxon>
        <taxon>Araneae</taxon>
        <taxon>Araneomorphae</taxon>
        <taxon>Entelegynae</taxon>
        <taxon>Araneoidea</taxon>
        <taxon>Araneidae</taxon>
        <taxon>Araneus</taxon>
    </lineage>
</organism>
<reference evidence="1 2" key="1">
    <citation type="journal article" date="2019" name="Sci. Rep.">
        <title>Orb-weaving spider Araneus ventricosus genome elucidates the spidroin gene catalogue.</title>
        <authorList>
            <person name="Kono N."/>
            <person name="Nakamura H."/>
            <person name="Ohtoshi R."/>
            <person name="Moran D.A.P."/>
            <person name="Shinohara A."/>
            <person name="Yoshida Y."/>
            <person name="Fujiwara M."/>
            <person name="Mori M."/>
            <person name="Tomita M."/>
            <person name="Arakawa K."/>
        </authorList>
    </citation>
    <scope>NUCLEOTIDE SEQUENCE [LARGE SCALE GENOMIC DNA]</scope>
</reference>
<dbReference type="OrthoDB" id="6777793at2759"/>
<dbReference type="Proteomes" id="UP000499080">
    <property type="component" value="Unassembled WGS sequence"/>
</dbReference>
<protein>
    <submittedName>
        <fullName evidence="1">Uncharacterized protein</fullName>
    </submittedName>
</protein>
<gene>
    <name evidence="1" type="ORF">AVEN_174105_1</name>
</gene>